<feature type="domain" description="Transcriptional regulator-like" evidence="2">
    <location>
        <begin position="8"/>
        <end position="56"/>
    </location>
</feature>
<feature type="domain" description="T6SS Transcription factor RovC-like DNA binding" evidence="1">
    <location>
        <begin position="152"/>
        <end position="244"/>
    </location>
</feature>
<dbReference type="STRING" id="941907.SAMN06295910_0102"/>
<organism evidence="3 4">
    <name type="scientific">Allosphingosinicella indica</name>
    <dbReference type="NCBI Taxonomy" id="941907"/>
    <lineage>
        <taxon>Bacteria</taxon>
        <taxon>Pseudomonadati</taxon>
        <taxon>Pseudomonadota</taxon>
        <taxon>Alphaproteobacteria</taxon>
        <taxon>Sphingomonadales</taxon>
        <taxon>Sphingomonadaceae</taxon>
        <taxon>Allosphingosinicella</taxon>
    </lineage>
</organism>
<dbReference type="InterPro" id="IPR045465">
    <property type="entry name" value="Trans_reg_dom"/>
</dbReference>
<dbReference type="AlphaFoldDB" id="A0A1X7FYB6"/>
<accession>A0A1X7FYB6</accession>
<dbReference type="Pfam" id="PF10074">
    <property type="entry name" value="RovC_DNA-bd"/>
    <property type="match status" value="1"/>
</dbReference>
<reference evidence="4" key="1">
    <citation type="submission" date="2017-04" db="EMBL/GenBank/DDBJ databases">
        <authorList>
            <person name="Varghese N."/>
            <person name="Submissions S."/>
        </authorList>
    </citation>
    <scope>NUCLEOTIDE SEQUENCE [LARGE SCALE GENOMIC DNA]</scope>
    <source>
        <strain evidence="4">Dd16</strain>
    </source>
</reference>
<dbReference type="Proteomes" id="UP000192934">
    <property type="component" value="Chromosome I"/>
</dbReference>
<proteinExistence type="predicted"/>
<evidence type="ECO:0000259" key="1">
    <source>
        <dbReference type="Pfam" id="PF10074"/>
    </source>
</evidence>
<dbReference type="InterPro" id="IPR018754">
    <property type="entry name" value="RovC-like_DNA-bd"/>
</dbReference>
<evidence type="ECO:0000313" key="3">
    <source>
        <dbReference type="EMBL" id="SMF61057.1"/>
    </source>
</evidence>
<dbReference type="EMBL" id="LT840185">
    <property type="protein sequence ID" value="SMF61057.1"/>
    <property type="molecule type" value="Genomic_DNA"/>
</dbReference>
<evidence type="ECO:0000313" key="4">
    <source>
        <dbReference type="Proteomes" id="UP000192934"/>
    </source>
</evidence>
<dbReference type="Pfam" id="PF20109">
    <property type="entry name" value="Trans_reg_dom"/>
    <property type="match status" value="1"/>
</dbReference>
<gene>
    <name evidence="3" type="ORF">SAMN06295910_0102</name>
</gene>
<dbReference type="OrthoDB" id="9800831at2"/>
<evidence type="ECO:0000259" key="2">
    <source>
        <dbReference type="Pfam" id="PF20109"/>
    </source>
</evidence>
<keyword evidence="4" id="KW-1185">Reference proteome</keyword>
<name>A0A1X7FYB6_9SPHN</name>
<sequence>MPPTAPCWQDADAYAHLLGAGRSVFAWEGLRRNAAYRAEFEAGASGMAERWGLVCPAPPSLAFQAAAPLWRREAHPHVLEATVLPACDDPSDHIAPALWSGAAAVHASHGVRHILFTDGLHALRLDLSASRAGPWPVRIGYRIAGLTSAKAPLATLQRWLRFASTGTFTGALFPAEARARRWVLLLRAHDALAFGATQRQIAQHLIARVAPSNWRTEDPALRLRAQRLARDARDFVRTGWRRLL</sequence>
<protein>
    <submittedName>
        <fullName evidence="3">Uncharacterized conserved protein</fullName>
    </submittedName>
</protein>
<dbReference type="RefSeq" id="WP_085217023.1">
    <property type="nucleotide sequence ID" value="NZ_LT840185.1"/>
</dbReference>